<proteinExistence type="predicted"/>
<evidence type="ECO:0000313" key="2">
    <source>
        <dbReference type="Proteomes" id="UP000327118"/>
    </source>
</evidence>
<dbReference type="OrthoDB" id="3886018at2759"/>
<dbReference type="Proteomes" id="UP000327118">
    <property type="component" value="Unassembled WGS sequence"/>
</dbReference>
<sequence>MASFHSLYKFAHFCESSSDKHNVRFIHFERNATAATLEKQIELPKLKIGAFYYQKFLRLTEPVIPHSEAAFAEDMSTGIRRSFHNIKKGEQYSTGSSGLESYTVMYIISQKGMYTLENSTKEDLFQNTVIDMLTHGRRYHPKLDTKLIKDNYIKAYLIHPTKTWKKIAGDTTVGNLVPTLQDKSRWTDIPYIVLAPDNVDDAREITGKNLFKYNPAHKIKDKKTAYHKDRW</sequence>
<dbReference type="AlphaFoldDB" id="A0A5N6YSL7"/>
<organism evidence="1 2">
    <name type="scientific">Aspergillus coremiiformis</name>
    <dbReference type="NCBI Taxonomy" id="138285"/>
    <lineage>
        <taxon>Eukaryota</taxon>
        <taxon>Fungi</taxon>
        <taxon>Dikarya</taxon>
        <taxon>Ascomycota</taxon>
        <taxon>Pezizomycotina</taxon>
        <taxon>Eurotiomycetes</taxon>
        <taxon>Eurotiomycetidae</taxon>
        <taxon>Eurotiales</taxon>
        <taxon>Aspergillaceae</taxon>
        <taxon>Aspergillus</taxon>
        <taxon>Aspergillus subgen. Circumdati</taxon>
    </lineage>
</organism>
<protein>
    <submittedName>
        <fullName evidence="1">Uncharacterized protein</fullName>
    </submittedName>
</protein>
<dbReference type="EMBL" id="ML739479">
    <property type="protein sequence ID" value="KAE8348482.1"/>
    <property type="molecule type" value="Genomic_DNA"/>
</dbReference>
<keyword evidence="2" id="KW-1185">Reference proteome</keyword>
<name>A0A5N6YSL7_9EURO</name>
<gene>
    <name evidence="1" type="ORF">BDV28DRAFT_164379</name>
</gene>
<evidence type="ECO:0000313" key="1">
    <source>
        <dbReference type="EMBL" id="KAE8348482.1"/>
    </source>
</evidence>
<reference evidence="2" key="1">
    <citation type="submission" date="2019-04" db="EMBL/GenBank/DDBJ databases">
        <title>Friends and foes A comparative genomics studyof 23 Aspergillus species from section Flavi.</title>
        <authorList>
            <consortium name="DOE Joint Genome Institute"/>
            <person name="Kjaerbolling I."/>
            <person name="Vesth T."/>
            <person name="Frisvad J.C."/>
            <person name="Nybo J.L."/>
            <person name="Theobald S."/>
            <person name="Kildgaard S."/>
            <person name="Isbrandt T."/>
            <person name="Kuo A."/>
            <person name="Sato A."/>
            <person name="Lyhne E.K."/>
            <person name="Kogle M.E."/>
            <person name="Wiebenga A."/>
            <person name="Kun R.S."/>
            <person name="Lubbers R.J."/>
            <person name="Makela M.R."/>
            <person name="Barry K."/>
            <person name="Chovatia M."/>
            <person name="Clum A."/>
            <person name="Daum C."/>
            <person name="Haridas S."/>
            <person name="He G."/>
            <person name="LaButti K."/>
            <person name="Lipzen A."/>
            <person name="Mondo S."/>
            <person name="Riley R."/>
            <person name="Salamov A."/>
            <person name="Simmons B.A."/>
            <person name="Magnuson J.K."/>
            <person name="Henrissat B."/>
            <person name="Mortensen U.H."/>
            <person name="Larsen T.O."/>
            <person name="Devries R.P."/>
            <person name="Grigoriev I.V."/>
            <person name="Machida M."/>
            <person name="Baker S.E."/>
            <person name="Andersen M.R."/>
        </authorList>
    </citation>
    <scope>NUCLEOTIDE SEQUENCE [LARGE SCALE GENOMIC DNA]</scope>
    <source>
        <strain evidence="2">CBS 553.77</strain>
    </source>
</reference>
<accession>A0A5N6YSL7</accession>